<evidence type="ECO:0000313" key="1">
    <source>
        <dbReference type="EMBL" id="JAA87605.1"/>
    </source>
</evidence>
<dbReference type="AlphaFoldDB" id="S4PJH3"/>
<sequence length="67" mass="7989">MGVPWKYITTSKPKILTVFDVCRRNDEVYRSNLTEHSISIKIRHNICHGVNWYMVYAYICISFCINF</sequence>
<organism evidence="1">
    <name type="scientific">Pararge aegeria</name>
    <name type="common">speckled wood butterfly</name>
    <dbReference type="NCBI Taxonomy" id="116150"/>
    <lineage>
        <taxon>Eukaryota</taxon>
        <taxon>Metazoa</taxon>
        <taxon>Ecdysozoa</taxon>
        <taxon>Arthropoda</taxon>
        <taxon>Hexapoda</taxon>
        <taxon>Insecta</taxon>
        <taxon>Pterygota</taxon>
        <taxon>Neoptera</taxon>
        <taxon>Endopterygota</taxon>
        <taxon>Lepidoptera</taxon>
        <taxon>Glossata</taxon>
        <taxon>Ditrysia</taxon>
        <taxon>Papilionoidea</taxon>
        <taxon>Nymphalidae</taxon>
        <taxon>Satyrinae</taxon>
        <taxon>Satyrini</taxon>
        <taxon>Parargina</taxon>
        <taxon>Pararge</taxon>
    </lineage>
</organism>
<reference evidence="1" key="1">
    <citation type="journal article" date="2013" name="BMC Genomics">
        <title>Unscrambling butterfly oogenesis.</title>
        <authorList>
            <person name="Carter J.M."/>
            <person name="Baker S.C."/>
            <person name="Pink R."/>
            <person name="Carter D.R."/>
            <person name="Collins A."/>
            <person name="Tomlin J."/>
            <person name="Gibbs M."/>
            <person name="Breuker C.J."/>
        </authorList>
    </citation>
    <scope>NUCLEOTIDE SEQUENCE</scope>
    <source>
        <tissue evidence="1">Ovary</tissue>
    </source>
</reference>
<protein>
    <submittedName>
        <fullName evidence="1">Uncharacterized protein</fullName>
    </submittedName>
</protein>
<accession>S4PJH3</accession>
<name>S4PJH3_9NEOP</name>
<reference evidence="1" key="2">
    <citation type="submission" date="2013-05" db="EMBL/GenBank/DDBJ databases">
        <authorList>
            <person name="Carter J.-M."/>
            <person name="Baker S.C."/>
            <person name="Pink R."/>
            <person name="Carter D.R.F."/>
            <person name="Collins A."/>
            <person name="Tomlin J."/>
            <person name="Gibbs M."/>
            <person name="Breuker C.J."/>
        </authorList>
    </citation>
    <scope>NUCLEOTIDE SEQUENCE</scope>
    <source>
        <tissue evidence="1">Ovary</tissue>
    </source>
</reference>
<dbReference type="EMBL" id="GAIX01004955">
    <property type="protein sequence ID" value="JAA87605.1"/>
    <property type="molecule type" value="Transcribed_RNA"/>
</dbReference>
<proteinExistence type="predicted"/>